<reference evidence="1 2" key="3">
    <citation type="submission" date="2019-11" db="EMBL/GenBank/DDBJ databases">
        <title>A de novo genome assembly of a pear dwarfing rootstock.</title>
        <authorList>
            <person name="Wang F."/>
            <person name="Wang J."/>
            <person name="Li S."/>
            <person name="Zhang Y."/>
            <person name="Fang M."/>
            <person name="Ma L."/>
            <person name="Zhao Y."/>
            <person name="Jiang S."/>
        </authorList>
    </citation>
    <scope>NUCLEOTIDE SEQUENCE [LARGE SCALE GENOMIC DNA]</scope>
    <source>
        <strain evidence="1">S2</strain>
        <tissue evidence="1">Leaf</tissue>
    </source>
</reference>
<proteinExistence type="predicted"/>
<sequence length="91" mass="10481">MDPVIFRFSIHLLFSPTTAHDHHRRRETDEDRHHSLQLLHFKLNIDDRQYNGCVVAVQCLRSFCASKVEDLVEVVDSAHEDSCFPSSSSVT</sequence>
<dbReference type="Proteomes" id="UP000327157">
    <property type="component" value="Chromosome 10"/>
</dbReference>
<gene>
    <name evidence="1" type="ORF">D8674_003980</name>
</gene>
<dbReference type="AlphaFoldDB" id="A0A5N5FIL1"/>
<evidence type="ECO:0000313" key="1">
    <source>
        <dbReference type="EMBL" id="KAB2602975.1"/>
    </source>
</evidence>
<accession>A0A5N5FIL1</accession>
<keyword evidence="2" id="KW-1185">Reference proteome</keyword>
<reference evidence="2" key="2">
    <citation type="submission" date="2019-10" db="EMBL/GenBank/DDBJ databases">
        <title>A de novo genome assembly of a pear dwarfing rootstock.</title>
        <authorList>
            <person name="Wang F."/>
            <person name="Wang J."/>
            <person name="Li S."/>
            <person name="Zhang Y."/>
            <person name="Fang M."/>
            <person name="Ma L."/>
            <person name="Zhao Y."/>
            <person name="Jiang S."/>
        </authorList>
    </citation>
    <scope>NUCLEOTIDE SEQUENCE [LARGE SCALE GENOMIC DNA]</scope>
</reference>
<protein>
    <submittedName>
        <fullName evidence="1">Uncharacterized protein</fullName>
    </submittedName>
</protein>
<name>A0A5N5FIL1_9ROSA</name>
<evidence type="ECO:0000313" key="2">
    <source>
        <dbReference type="Proteomes" id="UP000327157"/>
    </source>
</evidence>
<organism evidence="1 2">
    <name type="scientific">Pyrus ussuriensis x Pyrus communis</name>
    <dbReference type="NCBI Taxonomy" id="2448454"/>
    <lineage>
        <taxon>Eukaryota</taxon>
        <taxon>Viridiplantae</taxon>
        <taxon>Streptophyta</taxon>
        <taxon>Embryophyta</taxon>
        <taxon>Tracheophyta</taxon>
        <taxon>Spermatophyta</taxon>
        <taxon>Magnoliopsida</taxon>
        <taxon>eudicotyledons</taxon>
        <taxon>Gunneridae</taxon>
        <taxon>Pentapetalae</taxon>
        <taxon>rosids</taxon>
        <taxon>fabids</taxon>
        <taxon>Rosales</taxon>
        <taxon>Rosaceae</taxon>
        <taxon>Amygdaloideae</taxon>
        <taxon>Maleae</taxon>
        <taxon>Pyrus</taxon>
    </lineage>
</organism>
<reference evidence="1 2" key="1">
    <citation type="submission" date="2019-09" db="EMBL/GenBank/DDBJ databases">
        <authorList>
            <person name="Ou C."/>
        </authorList>
    </citation>
    <scope>NUCLEOTIDE SEQUENCE [LARGE SCALE GENOMIC DNA]</scope>
    <source>
        <strain evidence="1">S2</strain>
        <tissue evidence="1">Leaf</tissue>
    </source>
</reference>
<dbReference type="EMBL" id="SMOL01000695">
    <property type="protein sequence ID" value="KAB2602975.1"/>
    <property type="molecule type" value="Genomic_DNA"/>
</dbReference>
<comment type="caution">
    <text evidence="1">The sequence shown here is derived from an EMBL/GenBank/DDBJ whole genome shotgun (WGS) entry which is preliminary data.</text>
</comment>